<comment type="caution">
    <text evidence="11">The sequence shown here is derived from an EMBL/GenBank/DDBJ whole genome shotgun (WGS) entry which is preliminary data.</text>
</comment>
<dbReference type="GO" id="GO:0071973">
    <property type="term" value="P:bacterial-type flagellum-dependent cell motility"/>
    <property type="evidence" value="ECO:0007669"/>
    <property type="project" value="InterPro"/>
</dbReference>
<comment type="function">
    <text evidence="1 10">Controls the rotational direction of flagella during chemotaxis.</text>
</comment>
<evidence type="ECO:0000313" key="12">
    <source>
        <dbReference type="Proteomes" id="UP000238392"/>
    </source>
</evidence>
<dbReference type="Proteomes" id="UP000238392">
    <property type="component" value="Unassembled WGS sequence"/>
</dbReference>
<evidence type="ECO:0000256" key="10">
    <source>
        <dbReference type="RuleBase" id="RU364125"/>
    </source>
</evidence>
<evidence type="ECO:0000256" key="2">
    <source>
        <dbReference type="ARBA" id="ARBA00004162"/>
    </source>
</evidence>
<feature type="transmembrane region" description="Helical" evidence="10">
    <location>
        <begin position="15"/>
        <end position="36"/>
    </location>
</feature>
<keyword evidence="9 10" id="KW-0472">Membrane</keyword>
<keyword evidence="11" id="KW-0966">Cell projection</keyword>
<evidence type="ECO:0000256" key="8">
    <source>
        <dbReference type="ARBA" id="ARBA00022989"/>
    </source>
</evidence>
<dbReference type="InterPro" id="IPR005503">
    <property type="entry name" value="FliL"/>
</dbReference>
<evidence type="ECO:0000256" key="1">
    <source>
        <dbReference type="ARBA" id="ARBA00002254"/>
    </source>
</evidence>
<dbReference type="EMBL" id="PVTQ01000003">
    <property type="protein sequence ID" value="PRY91562.1"/>
    <property type="molecule type" value="Genomic_DNA"/>
</dbReference>
<protein>
    <recommendedName>
        <fullName evidence="10">Flagellar protein FliL</fullName>
    </recommendedName>
</protein>
<evidence type="ECO:0000256" key="7">
    <source>
        <dbReference type="ARBA" id="ARBA00022779"/>
    </source>
</evidence>
<keyword evidence="11" id="KW-0969">Cilium</keyword>
<accession>A0A2T0WXY8</accession>
<sequence length="160" mass="17538">MSQVESETQEKKGRIVGPLIGIALSILGGVGGYAVVGMDALGIFSQNTSMHTPAEITGLELEYAYVPLPMMIVPMGSVLDGRQLRFQGQVEAKPENAGKVEAMIPRLVDVFQDYLRALSVEDLDRSAALMHIRSQLLFRARLVVGEEEVSDFLIMEFVLN</sequence>
<dbReference type="OrthoDB" id="7619358at2"/>
<keyword evidence="5 10" id="KW-0145">Chemotaxis</keyword>
<dbReference type="GO" id="GO:0009425">
    <property type="term" value="C:bacterial-type flagellum basal body"/>
    <property type="evidence" value="ECO:0007669"/>
    <property type="project" value="InterPro"/>
</dbReference>
<evidence type="ECO:0000256" key="6">
    <source>
        <dbReference type="ARBA" id="ARBA00022692"/>
    </source>
</evidence>
<keyword evidence="10" id="KW-0997">Cell inner membrane</keyword>
<proteinExistence type="inferred from homology"/>
<dbReference type="GO" id="GO:0005886">
    <property type="term" value="C:plasma membrane"/>
    <property type="evidence" value="ECO:0007669"/>
    <property type="project" value="UniProtKB-SubCell"/>
</dbReference>
<evidence type="ECO:0000256" key="5">
    <source>
        <dbReference type="ARBA" id="ARBA00022500"/>
    </source>
</evidence>
<keyword evidence="8 10" id="KW-1133">Transmembrane helix</keyword>
<keyword evidence="6 10" id="KW-0812">Transmembrane</keyword>
<comment type="subcellular location">
    <subcellularLocation>
        <location evidence="10">Cell inner membrane</location>
    </subcellularLocation>
    <subcellularLocation>
        <location evidence="2">Cell membrane</location>
        <topology evidence="2">Single-pass membrane protein</topology>
    </subcellularLocation>
</comment>
<evidence type="ECO:0000256" key="4">
    <source>
        <dbReference type="ARBA" id="ARBA00022475"/>
    </source>
</evidence>
<keyword evidence="7 10" id="KW-0283">Flagellar rotation</keyword>
<keyword evidence="12" id="KW-1185">Reference proteome</keyword>
<keyword evidence="4" id="KW-1003">Cell membrane</keyword>
<reference evidence="11 12" key="1">
    <citation type="submission" date="2018-03" db="EMBL/GenBank/DDBJ databases">
        <title>Genomic Encyclopedia of Archaeal and Bacterial Type Strains, Phase II (KMG-II): from individual species to whole genera.</title>
        <authorList>
            <person name="Goeker M."/>
        </authorList>
    </citation>
    <scope>NUCLEOTIDE SEQUENCE [LARGE SCALE GENOMIC DNA]</scope>
    <source>
        <strain evidence="11 12">DSM 100212</strain>
    </source>
</reference>
<dbReference type="RefSeq" id="WP_106263233.1">
    <property type="nucleotide sequence ID" value="NZ_PVTQ01000003.1"/>
</dbReference>
<gene>
    <name evidence="11" type="ORF">CLV74_103146</name>
</gene>
<organism evidence="11 12">
    <name type="scientific">Donghicola tyrosinivorans</name>
    <dbReference type="NCBI Taxonomy" id="1652492"/>
    <lineage>
        <taxon>Bacteria</taxon>
        <taxon>Pseudomonadati</taxon>
        <taxon>Pseudomonadota</taxon>
        <taxon>Alphaproteobacteria</taxon>
        <taxon>Rhodobacterales</taxon>
        <taxon>Roseobacteraceae</taxon>
        <taxon>Donghicola</taxon>
    </lineage>
</organism>
<evidence type="ECO:0000256" key="9">
    <source>
        <dbReference type="ARBA" id="ARBA00023136"/>
    </source>
</evidence>
<name>A0A2T0WXY8_9RHOB</name>
<evidence type="ECO:0000313" key="11">
    <source>
        <dbReference type="EMBL" id="PRY91562.1"/>
    </source>
</evidence>
<dbReference type="Pfam" id="PF03748">
    <property type="entry name" value="FliL"/>
    <property type="match status" value="1"/>
</dbReference>
<comment type="similarity">
    <text evidence="3 10">Belongs to the FliL family.</text>
</comment>
<evidence type="ECO:0000256" key="3">
    <source>
        <dbReference type="ARBA" id="ARBA00008281"/>
    </source>
</evidence>
<keyword evidence="11" id="KW-0282">Flagellum</keyword>
<dbReference type="AlphaFoldDB" id="A0A2T0WXY8"/>
<dbReference type="GO" id="GO:0006935">
    <property type="term" value="P:chemotaxis"/>
    <property type="evidence" value="ECO:0007669"/>
    <property type="project" value="UniProtKB-KW"/>
</dbReference>